<protein>
    <submittedName>
        <fullName evidence="1">Uncharacterized protein</fullName>
    </submittedName>
</protein>
<comment type="caution">
    <text evidence="1">The sequence shown here is derived from an EMBL/GenBank/DDBJ whole genome shotgun (WGS) entry which is preliminary data.</text>
</comment>
<organism evidence="1 2">
    <name type="scientific">Adineta ricciae</name>
    <name type="common">Rotifer</name>
    <dbReference type="NCBI Taxonomy" id="249248"/>
    <lineage>
        <taxon>Eukaryota</taxon>
        <taxon>Metazoa</taxon>
        <taxon>Spiralia</taxon>
        <taxon>Gnathifera</taxon>
        <taxon>Rotifera</taxon>
        <taxon>Eurotatoria</taxon>
        <taxon>Bdelloidea</taxon>
        <taxon>Adinetida</taxon>
        <taxon>Adinetidae</taxon>
        <taxon>Adineta</taxon>
    </lineage>
</organism>
<name>A0A816EY29_ADIRI</name>
<dbReference type="EMBL" id="CAJNOR010010607">
    <property type="protein sequence ID" value="CAF1655213.1"/>
    <property type="molecule type" value="Genomic_DNA"/>
</dbReference>
<sequence length="189" mass="22069">MENTKKLTNCRLRQSVLMCEGITLLVIKDRTEFEIKILDYGKIHHCLIFHCENFLQCIEYFKKASSQQCIILLFINFSNEQIQTMLSQLHSHRQLQAIFTLQLQKHQTNVENANHIETKPNETLENHLKSIQNFDQWDSLCSNLQNLINTTEKHINDTGLISTCNSAEKALRNLKHDLGAFVWTHTFRG</sequence>
<keyword evidence="2" id="KW-1185">Reference proteome</keyword>
<accession>A0A816EY29</accession>
<dbReference type="AlphaFoldDB" id="A0A816EY29"/>
<dbReference type="Proteomes" id="UP000663828">
    <property type="component" value="Unassembled WGS sequence"/>
</dbReference>
<proteinExistence type="predicted"/>
<reference evidence="1" key="1">
    <citation type="submission" date="2021-02" db="EMBL/GenBank/DDBJ databases">
        <authorList>
            <person name="Nowell W R."/>
        </authorList>
    </citation>
    <scope>NUCLEOTIDE SEQUENCE</scope>
</reference>
<evidence type="ECO:0000313" key="1">
    <source>
        <dbReference type="EMBL" id="CAF1655213.1"/>
    </source>
</evidence>
<evidence type="ECO:0000313" key="2">
    <source>
        <dbReference type="Proteomes" id="UP000663828"/>
    </source>
</evidence>
<gene>
    <name evidence="1" type="ORF">XAT740_LOCUS55781</name>
</gene>